<evidence type="ECO:0000313" key="6">
    <source>
        <dbReference type="EMBL" id="TCP06407.1"/>
    </source>
</evidence>
<evidence type="ECO:0000256" key="3">
    <source>
        <dbReference type="ARBA" id="ARBA00023163"/>
    </source>
</evidence>
<keyword evidence="3" id="KW-0804">Transcription</keyword>
<evidence type="ECO:0000313" key="9">
    <source>
        <dbReference type="Proteomes" id="UP000829756"/>
    </source>
</evidence>
<dbReference type="InterPro" id="IPR036390">
    <property type="entry name" value="WH_DNA-bd_sf"/>
</dbReference>
<reference evidence="6 8" key="1">
    <citation type="submission" date="2019-03" db="EMBL/GenBank/DDBJ databases">
        <title>Genomic Encyclopedia of Type Strains, Phase IV (KMG-IV): sequencing the most valuable type-strain genomes for metagenomic binning, comparative biology and taxonomic classification.</title>
        <authorList>
            <person name="Goeker M."/>
        </authorList>
    </citation>
    <scope>NUCLEOTIDE SEQUENCE [LARGE SCALE GENOMIC DNA]</scope>
    <source>
        <strain evidence="6 8">DSM 17474</strain>
    </source>
</reference>
<keyword evidence="2" id="KW-0238">DNA-binding</keyword>
<dbReference type="SMART" id="SM00346">
    <property type="entry name" value="HTH_ICLR"/>
    <property type="match status" value="1"/>
</dbReference>
<dbReference type="Proteomes" id="UP000294721">
    <property type="component" value="Unassembled WGS sequence"/>
</dbReference>
<dbReference type="Gene3D" id="3.30.450.40">
    <property type="match status" value="1"/>
</dbReference>
<accession>A0AAE9GWC1</accession>
<reference evidence="7" key="2">
    <citation type="submission" date="2021-12" db="EMBL/GenBank/DDBJ databases">
        <authorList>
            <person name="Veyrier F.J."/>
        </authorList>
    </citation>
    <scope>NUCLEOTIDE SEQUENCE</scope>
    <source>
        <strain evidence="7">1258/02</strain>
    </source>
</reference>
<dbReference type="SUPFAM" id="SSF55781">
    <property type="entry name" value="GAF domain-like"/>
    <property type="match status" value="1"/>
</dbReference>
<dbReference type="GO" id="GO:0003700">
    <property type="term" value="F:DNA-binding transcription factor activity"/>
    <property type="evidence" value="ECO:0007669"/>
    <property type="project" value="TreeGrafter"/>
</dbReference>
<evidence type="ECO:0000256" key="2">
    <source>
        <dbReference type="ARBA" id="ARBA00023125"/>
    </source>
</evidence>
<dbReference type="PANTHER" id="PTHR30136:SF24">
    <property type="entry name" value="HTH-TYPE TRANSCRIPTIONAL REPRESSOR ALLR"/>
    <property type="match status" value="1"/>
</dbReference>
<dbReference type="Gene3D" id="1.10.10.10">
    <property type="entry name" value="Winged helix-like DNA-binding domain superfamily/Winged helix DNA-binding domain"/>
    <property type="match status" value="1"/>
</dbReference>
<dbReference type="GO" id="GO:0003677">
    <property type="term" value="F:DNA binding"/>
    <property type="evidence" value="ECO:0007669"/>
    <property type="project" value="UniProtKB-KW"/>
</dbReference>
<keyword evidence="1" id="KW-0805">Transcription regulation</keyword>
<dbReference type="AlphaFoldDB" id="A0AAE9GWC1"/>
<organism evidence="7 9">
    <name type="scientific">Uruburuella suis</name>
    <dbReference type="NCBI Taxonomy" id="252130"/>
    <lineage>
        <taxon>Bacteria</taxon>
        <taxon>Pseudomonadati</taxon>
        <taxon>Pseudomonadota</taxon>
        <taxon>Betaproteobacteria</taxon>
        <taxon>Neisseriales</taxon>
        <taxon>Neisseriaceae</taxon>
        <taxon>Uruburuella</taxon>
    </lineage>
</organism>
<evidence type="ECO:0000259" key="4">
    <source>
        <dbReference type="PROSITE" id="PS51077"/>
    </source>
</evidence>
<protein>
    <submittedName>
        <fullName evidence="7">IclR family transcriptional regulator</fullName>
    </submittedName>
</protein>
<dbReference type="PROSITE" id="PS51077">
    <property type="entry name" value="HTH_ICLR"/>
    <property type="match status" value="1"/>
</dbReference>
<evidence type="ECO:0000256" key="1">
    <source>
        <dbReference type="ARBA" id="ARBA00023015"/>
    </source>
</evidence>
<dbReference type="Pfam" id="PF01614">
    <property type="entry name" value="IclR_C"/>
    <property type="match status" value="1"/>
</dbReference>
<feature type="domain" description="HTH iclR-type" evidence="4">
    <location>
        <begin position="9"/>
        <end position="70"/>
    </location>
</feature>
<name>A0AAE9GWC1_9NEIS</name>
<dbReference type="PANTHER" id="PTHR30136">
    <property type="entry name" value="HELIX-TURN-HELIX TRANSCRIPTIONAL REGULATOR, ICLR FAMILY"/>
    <property type="match status" value="1"/>
</dbReference>
<proteinExistence type="predicted"/>
<evidence type="ECO:0000313" key="8">
    <source>
        <dbReference type="Proteomes" id="UP000294721"/>
    </source>
</evidence>
<keyword evidence="8" id="KW-1185">Reference proteome</keyword>
<dbReference type="SUPFAM" id="SSF46785">
    <property type="entry name" value="Winged helix' DNA-binding domain"/>
    <property type="match status" value="1"/>
</dbReference>
<gene>
    <name evidence="6" type="ORF">EV680_11234</name>
    <name evidence="7" type="ORF">LVJ78_04390</name>
</gene>
<dbReference type="InterPro" id="IPR005471">
    <property type="entry name" value="Tscrpt_reg_IclR_N"/>
</dbReference>
<dbReference type="KEGG" id="usu:LVJ78_04390"/>
<dbReference type="Pfam" id="PF09339">
    <property type="entry name" value="HTH_IclR"/>
    <property type="match status" value="1"/>
</dbReference>
<dbReference type="InterPro" id="IPR036388">
    <property type="entry name" value="WH-like_DNA-bd_sf"/>
</dbReference>
<dbReference type="InterPro" id="IPR029016">
    <property type="entry name" value="GAF-like_dom_sf"/>
</dbReference>
<dbReference type="PROSITE" id="PS51078">
    <property type="entry name" value="ICLR_ED"/>
    <property type="match status" value="1"/>
</dbReference>
<evidence type="ECO:0000259" key="5">
    <source>
        <dbReference type="PROSITE" id="PS51078"/>
    </source>
</evidence>
<evidence type="ECO:0000313" key="7">
    <source>
        <dbReference type="EMBL" id="UOO80256.1"/>
    </source>
</evidence>
<dbReference type="InterPro" id="IPR014757">
    <property type="entry name" value="Tscrpt_reg_IclR_C"/>
</dbReference>
<dbReference type="EMBL" id="SLXE01000012">
    <property type="protein sequence ID" value="TCP06407.1"/>
    <property type="molecule type" value="Genomic_DNA"/>
</dbReference>
<dbReference type="EMBL" id="CP091507">
    <property type="protein sequence ID" value="UOO80256.1"/>
    <property type="molecule type" value="Genomic_DNA"/>
</dbReference>
<dbReference type="InterPro" id="IPR050707">
    <property type="entry name" value="HTH_MetabolicPath_Reg"/>
</dbReference>
<reference evidence="7" key="3">
    <citation type="journal article" date="2022" name="Res Sq">
        <title>Evolution of multicellular longitudinally dividing oral cavity symbionts (Neisseriaceae).</title>
        <authorList>
            <person name="Nyongesa S."/>
            <person name="Weber P."/>
            <person name="Bernet E."/>
            <person name="Pullido F."/>
            <person name="Nieckarz M."/>
            <person name="Delaby M."/>
            <person name="Nieves C."/>
            <person name="Viehboeck T."/>
            <person name="Krause N."/>
            <person name="Rivera-Millot A."/>
            <person name="Nakamura A."/>
            <person name="Vischer N."/>
            <person name="VanNieuwenhze M."/>
            <person name="Brun Y."/>
            <person name="Cava F."/>
            <person name="Bulgheresi S."/>
            <person name="Veyrier F."/>
        </authorList>
    </citation>
    <scope>NUCLEOTIDE SEQUENCE</scope>
    <source>
        <strain evidence="7">1258/02</strain>
    </source>
</reference>
<feature type="domain" description="IclR-ED" evidence="5">
    <location>
        <begin position="71"/>
        <end position="253"/>
    </location>
</feature>
<dbReference type="RefSeq" id="WP_132953788.1">
    <property type="nucleotide sequence ID" value="NZ_CALJUB010000024.1"/>
</dbReference>
<dbReference type="GO" id="GO:0045892">
    <property type="term" value="P:negative regulation of DNA-templated transcription"/>
    <property type="evidence" value="ECO:0007669"/>
    <property type="project" value="TreeGrafter"/>
</dbReference>
<dbReference type="Proteomes" id="UP000829756">
    <property type="component" value="Chromosome"/>
</dbReference>
<sequence>MSEKSASTVPALDKAVRILDLLAREATPLSGAEIAKLLDLPRSSVHGLIGSLLAAGLLRKADERHFVLGAHVMYWANGFLAQQDIVAEFHEAIARLPELDPYTLTLSTLSNDQVVYLACRNSQSPLGFTFRIGMQLPAVFTATGKMMLSALSAAEVQALLPQFPPPYTERSVQSHTELADELAGCRRQGYALDDGQLRRGMHCFGTAVFDHAGQARFGVAASLIEAEADEKTRQHLVDGLKKLAAQLTRTLGGQLPA</sequence>